<dbReference type="AlphaFoldDB" id="A0A438K1F6"/>
<comment type="caution">
    <text evidence="1">The sequence shown here is derived from an EMBL/GenBank/DDBJ whole genome shotgun (WGS) entry which is preliminary data.</text>
</comment>
<evidence type="ECO:0000313" key="2">
    <source>
        <dbReference type="Proteomes" id="UP000288805"/>
    </source>
</evidence>
<dbReference type="EMBL" id="QGNW01000019">
    <property type="protein sequence ID" value="RVX15047.1"/>
    <property type="molecule type" value="Genomic_DNA"/>
</dbReference>
<protein>
    <submittedName>
        <fullName evidence="1">Uncharacterized protein</fullName>
    </submittedName>
</protein>
<sequence>MTFGHNSWRCILPNGKNFPTFEVHIFLVGLDGDFEQVQGEILRKDPLPHLEECYALIQREAVRHARYPDWWDHNRDQQKKGFKKTLTAVVAKIKTKANVTEKASTLVAAIDYGDHVTFDSRQVSLLRPSSQKIVSTANGNTTPIIGEGSLTLTDTLNLDSVLVDPFMKRLPHRHNKGIPKPTYEPELSTKVKYPMSNYVSNHHLSESNKSFVNQLSIVSILNSVQETLADPRMHGVRKAMSEGVQVEEVIVWIEAIPDSMVWKETGMSGCQPVDTLIEEDLKLCVEPNQVSTDKGRYQRILGRLMYLAHTRLDLAYALSVVSQYMHNPGE</sequence>
<evidence type="ECO:0000313" key="1">
    <source>
        <dbReference type="EMBL" id="RVX15047.1"/>
    </source>
</evidence>
<dbReference type="Proteomes" id="UP000288805">
    <property type="component" value="Unassembled WGS sequence"/>
</dbReference>
<gene>
    <name evidence="1" type="ORF">CK203_007806</name>
</gene>
<accession>A0A438K1F6</accession>
<name>A0A438K1F6_VITVI</name>
<dbReference type="PANTHER" id="PTHR11439">
    <property type="entry name" value="GAG-POL-RELATED RETROTRANSPOSON"/>
    <property type="match status" value="1"/>
</dbReference>
<proteinExistence type="predicted"/>
<dbReference type="PANTHER" id="PTHR11439:SF467">
    <property type="entry name" value="INTEGRASE CATALYTIC DOMAIN-CONTAINING PROTEIN"/>
    <property type="match status" value="1"/>
</dbReference>
<organism evidence="1 2">
    <name type="scientific">Vitis vinifera</name>
    <name type="common">Grape</name>
    <dbReference type="NCBI Taxonomy" id="29760"/>
    <lineage>
        <taxon>Eukaryota</taxon>
        <taxon>Viridiplantae</taxon>
        <taxon>Streptophyta</taxon>
        <taxon>Embryophyta</taxon>
        <taxon>Tracheophyta</taxon>
        <taxon>Spermatophyta</taxon>
        <taxon>Magnoliopsida</taxon>
        <taxon>eudicotyledons</taxon>
        <taxon>Gunneridae</taxon>
        <taxon>Pentapetalae</taxon>
        <taxon>rosids</taxon>
        <taxon>Vitales</taxon>
        <taxon>Vitaceae</taxon>
        <taxon>Viteae</taxon>
        <taxon>Vitis</taxon>
    </lineage>
</organism>
<reference evidence="1 2" key="1">
    <citation type="journal article" date="2018" name="PLoS Genet.">
        <title>Population sequencing reveals clonal diversity and ancestral inbreeding in the grapevine cultivar Chardonnay.</title>
        <authorList>
            <person name="Roach M.J."/>
            <person name="Johnson D.L."/>
            <person name="Bohlmann J."/>
            <person name="van Vuuren H.J."/>
            <person name="Jones S.J."/>
            <person name="Pretorius I.S."/>
            <person name="Schmidt S.A."/>
            <person name="Borneman A.R."/>
        </authorList>
    </citation>
    <scope>NUCLEOTIDE SEQUENCE [LARGE SCALE GENOMIC DNA]</scope>
    <source>
        <strain evidence="2">cv. Chardonnay</strain>
        <tissue evidence="1">Leaf</tissue>
    </source>
</reference>